<protein>
    <submittedName>
        <fullName evidence="1">Uncharacterized protein</fullName>
    </submittedName>
</protein>
<gene>
    <name evidence="1" type="ORF">RhiirA1_540971</name>
</gene>
<evidence type="ECO:0000313" key="1">
    <source>
        <dbReference type="EMBL" id="PKC58627.1"/>
    </source>
</evidence>
<organism evidence="1 2">
    <name type="scientific">Rhizophagus irregularis</name>
    <dbReference type="NCBI Taxonomy" id="588596"/>
    <lineage>
        <taxon>Eukaryota</taxon>
        <taxon>Fungi</taxon>
        <taxon>Fungi incertae sedis</taxon>
        <taxon>Mucoromycota</taxon>
        <taxon>Glomeromycotina</taxon>
        <taxon>Glomeromycetes</taxon>
        <taxon>Glomerales</taxon>
        <taxon>Glomeraceae</taxon>
        <taxon>Rhizophagus</taxon>
    </lineage>
</organism>
<evidence type="ECO:0000313" key="2">
    <source>
        <dbReference type="Proteomes" id="UP000232688"/>
    </source>
</evidence>
<reference evidence="1 2" key="1">
    <citation type="submission" date="2017-10" db="EMBL/GenBank/DDBJ databases">
        <title>Extensive intraspecific genome diversity in a model arbuscular mycorrhizal fungus.</title>
        <authorList>
            <person name="Chen E.C.H."/>
            <person name="Morin E."/>
            <person name="Baudet D."/>
            <person name="Noel J."/>
            <person name="Ndikumana S."/>
            <person name="Charron P."/>
            <person name="St-Onge C."/>
            <person name="Giorgi J."/>
            <person name="Grigoriev I.V."/>
            <person name="Roux C."/>
            <person name="Martin F.M."/>
            <person name="Corradi N."/>
        </authorList>
    </citation>
    <scope>NUCLEOTIDE SEQUENCE [LARGE SCALE GENOMIC DNA]</scope>
    <source>
        <strain evidence="1 2">A1</strain>
    </source>
</reference>
<proteinExistence type="predicted"/>
<sequence length="65" mass="7429">MLGPDFNEKPHPKAIYTSRSLSSLTGSPSIITLNTKSNNKLIEESEESINNEEYITTEYEFDIYK</sequence>
<comment type="caution">
    <text evidence="1">The sequence shown here is derived from an EMBL/GenBank/DDBJ whole genome shotgun (WGS) entry which is preliminary data.</text>
</comment>
<accession>A0A2N0R5P9</accession>
<name>A0A2N0R5P9_9GLOM</name>
<dbReference type="VEuPathDB" id="FungiDB:RhiirA1_540971"/>
<reference evidence="1 2" key="2">
    <citation type="submission" date="2017-10" db="EMBL/GenBank/DDBJ databases">
        <title>Genome analyses suggest a sexual origin of heterokaryosis in a supposedly ancient asexual fungus.</title>
        <authorList>
            <person name="Corradi N."/>
            <person name="Sedzielewska K."/>
            <person name="Noel J."/>
            <person name="Charron P."/>
            <person name="Farinelli L."/>
            <person name="Marton T."/>
            <person name="Kruger M."/>
            <person name="Pelin A."/>
            <person name="Brachmann A."/>
            <person name="Corradi N."/>
        </authorList>
    </citation>
    <scope>NUCLEOTIDE SEQUENCE [LARGE SCALE GENOMIC DNA]</scope>
    <source>
        <strain evidence="1 2">A1</strain>
    </source>
</reference>
<dbReference type="Proteomes" id="UP000232688">
    <property type="component" value="Unassembled WGS sequence"/>
</dbReference>
<dbReference type="AlphaFoldDB" id="A0A2N0R5P9"/>
<dbReference type="EMBL" id="LLXH01001499">
    <property type="protein sequence ID" value="PKC58627.1"/>
    <property type="molecule type" value="Genomic_DNA"/>
</dbReference>